<sequence>MSRKHLLVTAAVAALCAGILVLFTDIETSVTRWVNCGPLATGGERRSDVCR</sequence>
<organism evidence="1 2">
    <name type="scientific">Cyanobium gracile UHCC 0139</name>
    <dbReference type="NCBI Taxonomy" id="3110308"/>
    <lineage>
        <taxon>Bacteria</taxon>
        <taxon>Bacillati</taxon>
        <taxon>Cyanobacteriota</taxon>
        <taxon>Cyanophyceae</taxon>
        <taxon>Synechococcales</taxon>
        <taxon>Prochlorococcaceae</taxon>
        <taxon>Cyanobium</taxon>
    </lineage>
</organism>
<reference evidence="1 2" key="1">
    <citation type="submission" date="2023-12" db="EMBL/GenBank/DDBJ databases">
        <title>Baltic Sea Cyanobacteria.</title>
        <authorList>
            <person name="Delbaje E."/>
            <person name="Fewer D.P."/>
            <person name="Shishido T.K."/>
        </authorList>
    </citation>
    <scope>NUCLEOTIDE SEQUENCE [LARGE SCALE GENOMIC DNA]</scope>
    <source>
        <strain evidence="1 2">UHCC 0139</strain>
    </source>
</reference>
<dbReference type="RefSeq" id="WP_216905996.1">
    <property type="nucleotide sequence ID" value="NZ_JAYGHX010000003.1"/>
</dbReference>
<accession>A0ABU5RSZ8</accession>
<comment type="caution">
    <text evidence="1">The sequence shown here is derived from an EMBL/GenBank/DDBJ whole genome shotgun (WGS) entry which is preliminary data.</text>
</comment>
<evidence type="ECO:0000313" key="1">
    <source>
        <dbReference type="EMBL" id="MEA5390895.1"/>
    </source>
</evidence>
<keyword evidence="2" id="KW-1185">Reference proteome</keyword>
<proteinExistence type="predicted"/>
<name>A0ABU5RSZ8_9CYAN</name>
<protein>
    <submittedName>
        <fullName evidence="1">Uncharacterized protein</fullName>
    </submittedName>
</protein>
<gene>
    <name evidence="1" type="ORF">VB738_06435</name>
</gene>
<dbReference type="Proteomes" id="UP001304461">
    <property type="component" value="Unassembled WGS sequence"/>
</dbReference>
<dbReference type="EMBL" id="JAYGHX010000003">
    <property type="protein sequence ID" value="MEA5390895.1"/>
    <property type="molecule type" value="Genomic_DNA"/>
</dbReference>
<evidence type="ECO:0000313" key="2">
    <source>
        <dbReference type="Proteomes" id="UP001304461"/>
    </source>
</evidence>